<dbReference type="Pfam" id="PF00079">
    <property type="entry name" value="Serpin"/>
    <property type="match status" value="1"/>
</dbReference>
<feature type="domain" description="Serpin" evidence="2">
    <location>
        <begin position="10"/>
        <end position="131"/>
    </location>
</feature>
<dbReference type="InterPro" id="IPR042178">
    <property type="entry name" value="Serpin_sf_1"/>
</dbReference>
<accession>A0A9N7RE20</accession>
<reference evidence="3" key="1">
    <citation type="submission" date="2019-12" db="EMBL/GenBank/DDBJ databases">
        <authorList>
            <person name="Scholes J."/>
        </authorList>
    </citation>
    <scope>NUCLEOTIDE SEQUENCE</scope>
</reference>
<dbReference type="Gene3D" id="3.30.497.10">
    <property type="entry name" value="Antithrombin, subunit I, domain 2"/>
    <property type="match status" value="1"/>
</dbReference>
<evidence type="ECO:0000259" key="2">
    <source>
        <dbReference type="Pfam" id="PF00079"/>
    </source>
</evidence>
<protein>
    <submittedName>
        <fullName evidence="3">Serpin-ZX</fullName>
    </submittedName>
</protein>
<dbReference type="PANTHER" id="PTHR11461:SF211">
    <property type="entry name" value="GH10112P-RELATED"/>
    <property type="match status" value="1"/>
</dbReference>
<dbReference type="InterPro" id="IPR036186">
    <property type="entry name" value="Serpin_sf"/>
</dbReference>
<evidence type="ECO:0000256" key="1">
    <source>
        <dbReference type="ARBA" id="ARBA00009500"/>
    </source>
</evidence>
<keyword evidence="4" id="KW-1185">Reference proteome</keyword>
<dbReference type="InterPro" id="IPR000215">
    <property type="entry name" value="Serpin_fam"/>
</dbReference>
<dbReference type="EMBL" id="CACSLK010027752">
    <property type="protein sequence ID" value="CAA0827526.1"/>
    <property type="molecule type" value="Genomic_DNA"/>
</dbReference>
<organism evidence="3 4">
    <name type="scientific">Striga hermonthica</name>
    <name type="common">Purple witchweed</name>
    <name type="synonym">Buchnera hermonthica</name>
    <dbReference type="NCBI Taxonomy" id="68872"/>
    <lineage>
        <taxon>Eukaryota</taxon>
        <taxon>Viridiplantae</taxon>
        <taxon>Streptophyta</taxon>
        <taxon>Embryophyta</taxon>
        <taxon>Tracheophyta</taxon>
        <taxon>Spermatophyta</taxon>
        <taxon>Magnoliopsida</taxon>
        <taxon>eudicotyledons</taxon>
        <taxon>Gunneridae</taxon>
        <taxon>Pentapetalae</taxon>
        <taxon>asterids</taxon>
        <taxon>lamiids</taxon>
        <taxon>Lamiales</taxon>
        <taxon>Orobanchaceae</taxon>
        <taxon>Buchnereae</taxon>
        <taxon>Striga</taxon>
    </lineage>
</organism>
<proteinExistence type="inferred from homology"/>
<dbReference type="PANTHER" id="PTHR11461">
    <property type="entry name" value="SERINE PROTEASE INHIBITOR, SERPIN"/>
    <property type="match status" value="1"/>
</dbReference>
<comment type="similarity">
    <text evidence="1">Belongs to the serpin family.</text>
</comment>
<dbReference type="AlphaFoldDB" id="A0A9N7RE20"/>
<comment type="caution">
    <text evidence="3">The sequence shown here is derived from an EMBL/GenBank/DDBJ whole genome shotgun (WGS) entry which is preliminary data.</text>
</comment>
<name>A0A9N7RE20_STRHE</name>
<dbReference type="GO" id="GO:0005615">
    <property type="term" value="C:extracellular space"/>
    <property type="evidence" value="ECO:0007669"/>
    <property type="project" value="InterPro"/>
</dbReference>
<dbReference type="OrthoDB" id="910234at2759"/>
<sequence length="138" mass="15517">MDILRAIFRQTDFSLKLAEQLMSTDENKNSNFVFSPLLLHVALSMAAFGSGEPSRTHLLWFLRSKSINELELLLSQLFIPMLNDRGSLGGPRLSLANGVWVDRSFTLKPAFEEFVVQSCKATLKSVDFQAKVSFCIDD</sequence>
<evidence type="ECO:0000313" key="4">
    <source>
        <dbReference type="Proteomes" id="UP001153555"/>
    </source>
</evidence>
<dbReference type="InterPro" id="IPR023796">
    <property type="entry name" value="Serpin_dom"/>
</dbReference>
<dbReference type="SUPFAM" id="SSF56574">
    <property type="entry name" value="Serpins"/>
    <property type="match status" value="1"/>
</dbReference>
<gene>
    <name evidence="3" type="ORF">SHERM_23221</name>
</gene>
<dbReference type="Proteomes" id="UP001153555">
    <property type="component" value="Unassembled WGS sequence"/>
</dbReference>
<evidence type="ECO:0000313" key="3">
    <source>
        <dbReference type="EMBL" id="CAA0827526.1"/>
    </source>
</evidence>
<dbReference type="GO" id="GO:0004867">
    <property type="term" value="F:serine-type endopeptidase inhibitor activity"/>
    <property type="evidence" value="ECO:0007669"/>
    <property type="project" value="InterPro"/>
</dbReference>